<proteinExistence type="predicted"/>
<dbReference type="AlphaFoldDB" id="A0A423X584"/>
<accession>A0A423X584</accession>
<dbReference type="Proteomes" id="UP000285146">
    <property type="component" value="Unassembled WGS sequence"/>
</dbReference>
<gene>
    <name evidence="1" type="ORF">VPNG_05351</name>
</gene>
<organism evidence="1 2">
    <name type="scientific">Cytospora leucostoma</name>
    <dbReference type="NCBI Taxonomy" id="1230097"/>
    <lineage>
        <taxon>Eukaryota</taxon>
        <taxon>Fungi</taxon>
        <taxon>Dikarya</taxon>
        <taxon>Ascomycota</taxon>
        <taxon>Pezizomycotina</taxon>
        <taxon>Sordariomycetes</taxon>
        <taxon>Sordariomycetidae</taxon>
        <taxon>Diaporthales</taxon>
        <taxon>Cytosporaceae</taxon>
        <taxon>Cytospora</taxon>
    </lineage>
</organism>
<evidence type="ECO:0000313" key="1">
    <source>
        <dbReference type="EMBL" id="ROW10802.1"/>
    </source>
</evidence>
<comment type="caution">
    <text evidence="1">The sequence shown here is derived from an EMBL/GenBank/DDBJ whole genome shotgun (WGS) entry which is preliminary data.</text>
</comment>
<evidence type="ECO:0000313" key="2">
    <source>
        <dbReference type="Proteomes" id="UP000285146"/>
    </source>
</evidence>
<protein>
    <submittedName>
        <fullName evidence="1">Uncharacterized protein</fullName>
    </submittedName>
</protein>
<keyword evidence="2" id="KW-1185">Reference proteome</keyword>
<dbReference type="InParanoid" id="A0A423X584"/>
<name>A0A423X584_9PEZI</name>
<reference evidence="1 2" key="1">
    <citation type="submission" date="2015-09" db="EMBL/GenBank/DDBJ databases">
        <title>Host preference determinants of Valsa canker pathogens revealed by comparative genomics.</title>
        <authorList>
            <person name="Yin Z."/>
            <person name="Huang L."/>
        </authorList>
    </citation>
    <scope>NUCLEOTIDE SEQUENCE [LARGE SCALE GENOMIC DNA]</scope>
    <source>
        <strain evidence="1 2">SXYLt</strain>
    </source>
</reference>
<sequence length="97" mass="10487">MNNALFEISSISLTHLYALGGIPTRASSVCFTRAGTISRIASFRESSTPSRCAVVKDWTAMAEYPFARDAKHILSPELAPMSWLMCLTFSASASLAP</sequence>
<dbReference type="EMBL" id="LKEB01000027">
    <property type="protein sequence ID" value="ROW10802.1"/>
    <property type="molecule type" value="Genomic_DNA"/>
</dbReference>